<dbReference type="AlphaFoldDB" id="A0A074IQW0"/>
<comment type="caution">
    <text evidence="1">The sequence shown here is derived from an EMBL/GenBank/DDBJ whole genome shotgun (WGS) entry which is preliminary data.</text>
</comment>
<accession>A0A074IQW0</accession>
<evidence type="ECO:0000313" key="2">
    <source>
        <dbReference type="Proteomes" id="UP000027855"/>
    </source>
</evidence>
<dbReference type="RefSeq" id="WP_037601389.1">
    <property type="nucleotide sequence ID" value="NZ_JJMS01000030.1"/>
</dbReference>
<proteinExistence type="predicted"/>
<evidence type="ECO:0000313" key="1">
    <source>
        <dbReference type="EMBL" id="KEO45856.1"/>
    </source>
</evidence>
<protein>
    <submittedName>
        <fullName evidence="1">Uncharacterized protein</fullName>
    </submittedName>
</protein>
<sequence>MTTLSTNLLGRKLFERISSDKEVNGSFSGMTLHQFLNKTGNSHLFIKKDGMVAINTLLEQSGLKPISYDEALVAMEDLKMTSLRSQFGFFIKPTQYKRQNPEVLVRLGSNRKVVFHRYYFDNGYMANLVYQVEDDQIEFCQSSVFKSWDNGEYHLTYDTPVTEDVEDINTRKELLSFLHRVEELPSVK</sequence>
<reference evidence="1 2" key="1">
    <citation type="submission" date="2014-04" db="EMBL/GenBank/DDBJ databases">
        <title>Variable characteristics of bacteriocin-producing Streptococcus salivarius strains isolated from Malaysian subjects.</title>
        <authorList>
            <person name="Philip K."/>
            <person name="Barbour A."/>
        </authorList>
    </citation>
    <scope>NUCLEOTIDE SEQUENCE [LARGE SCALE GENOMIC DNA]</scope>
    <source>
        <strain evidence="1 2">NU10</strain>
    </source>
</reference>
<organism evidence="1 2">
    <name type="scientific">Streptococcus salivarius</name>
    <dbReference type="NCBI Taxonomy" id="1304"/>
    <lineage>
        <taxon>Bacteria</taxon>
        <taxon>Bacillati</taxon>
        <taxon>Bacillota</taxon>
        <taxon>Bacilli</taxon>
        <taxon>Lactobacillales</taxon>
        <taxon>Streptococcaceae</taxon>
        <taxon>Streptococcus</taxon>
    </lineage>
</organism>
<dbReference type="EMBL" id="JJMT01000009">
    <property type="protein sequence ID" value="KEO45856.1"/>
    <property type="molecule type" value="Genomic_DNA"/>
</dbReference>
<dbReference type="Proteomes" id="UP000027855">
    <property type="component" value="Unassembled WGS sequence"/>
</dbReference>
<name>A0A074IQW0_STRSL</name>
<gene>
    <name evidence="1" type="ORF">DL07_11105</name>
</gene>